<keyword evidence="9" id="KW-0539">Nucleus</keyword>
<comment type="similarity">
    <text evidence="2">Belongs to the helicase family. SKI2 subfamily.</text>
</comment>
<dbReference type="Gene3D" id="1.10.3380.10">
    <property type="entry name" value="Sec63 N-terminal domain-like domain"/>
    <property type="match status" value="1"/>
</dbReference>
<evidence type="ECO:0000256" key="8">
    <source>
        <dbReference type="ARBA" id="ARBA00023235"/>
    </source>
</evidence>
<evidence type="ECO:0000256" key="12">
    <source>
        <dbReference type="ARBA" id="ARBA00034808"/>
    </source>
</evidence>
<evidence type="ECO:0000256" key="1">
    <source>
        <dbReference type="ARBA" id="ARBA00004123"/>
    </source>
</evidence>
<gene>
    <name evidence="19" type="ORF">ANE_LOCUS14695</name>
</gene>
<dbReference type="SMART" id="SM00487">
    <property type="entry name" value="DEXDc"/>
    <property type="match status" value="1"/>
</dbReference>
<dbReference type="EC" id="5.6.2.4" evidence="12"/>
<evidence type="ECO:0000256" key="13">
    <source>
        <dbReference type="ARBA" id="ARBA00048988"/>
    </source>
</evidence>
<dbReference type="FunFam" id="3.40.50.300:FF:001076">
    <property type="entry name" value="ATP-dependent DNA helicase MER3"/>
    <property type="match status" value="1"/>
</dbReference>
<evidence type="ECO:0000256" key="5">
    <source>
        <dbReference type="ARBA" id="ARBA00022806"/>
    </source>
</evidence>
<dbReference type="InterPro" id="IPR014001">
    <property type="entry name" value="Helicase_ATP-bd"/>
</dbReference>
<dbReference type="FunFam" id="1.10.3380.10:FF:000008">
    <property type="entry name" value="DExH-box ATP-dependent RNA helicase DExH17"/>
    <property type="match status" value="1"/>
</dbReference>
<dbReference type="FunFam" id="1.10.150.20:FF:000077">
    <property type="entry name" value="DExH-box ATP-dependent RNA helicase DExH17"/>
    <property type="match status" value="1"/>
</dbReference>
<evidence type="ECO:0000256" key="11">
    <source>
        <dbReference type="ARBA" id="ARBA00034617"/>
    </source>
</evidence>
<feature type="domain" description="Helicase ATP-binding" evidence="17">
    <location>
        <begin position="34"/>
        <end position="229"/>
    </location>
</feature>
<evidence type="ECO:0000259" key="18">
    <source>
        <dbReference type="PROSITE" id="PS51194"/>
    </source>
</evidence>
<comment type="catalytic activity">
    <reaction evidence="13">
        <text>ATP + H2O = ADP + phosphate + H(+)</text>
        <dbReference type="Rhea" id="RHEA:13065"/>
        <dbReference type="ChEBI" id="CHEBI:15377"/>
        <dbReference type="ChEBI" id="CHEBI:15378"/>
        <dbReference type="ChEBI" id="CHEBI:30616"/>
        <dbReference type="ChEBI" id="CHEBI:43474"/>
        <dbReference type="ChEBI" id="CHEBI:456216"/>
        <dbReference type="EC" id="5.6.2.4"/>
    </reaction>
</comment>
<evidence type="ECO:0000256" key="10">
    <source>
        <dbReference type="ARBA" id="ARBA00023254"/>
    </source>
</evidence>
<dbReference type="InterPro" id="IPR057842">
    <property type="entry name" value="WH_MER3"/>
</dbReference>
<comment type="subcellular location">
    <subcellularLocation>
        <location evidence="1">Nucleus</location>
    </subcellularLocation>
</comment>
<dbReference type="PROSITE" id="PS51192">
    <property type="entry name" value="HELICASE_ATP_BIND_1"/>
    <property type="match status" value="1"/>
</dbReference>
<keyword evidence="7" id="KW-0238">DNA-binding</keyword>
<dbReference type="Pfam" id="PF14520">
    <property type="entry name" value="HHH_5"/>
    <property type="match status" value="1"/>
</dbReference>
<keyword evidence="20" id="KW-1185">Reference proteome</keyword>
<dbReference type="GO" id="GO:0003677">
    <property type="term" value="F:DNA binding"/>
    <property type="evidence" value="ECO:0007669"/>
    <property type="project" value="UniProtKB-KW"/>
</dbReference>
<evidence type="ECO:0000256" key="4">
    <source>
        <dbReference type="ARBA" id="ARBA00022801"/>
    </source>
</evidence>
<dbReference type="SMART" id="SM00490">
    <property type="entry name" value="HELICc"/>
    <property type="match status" value="1"/>
</dbReference>
<name>A0A565BSD0_9BRAS</name>
<dbReference type="SUPFAM" id="SSF52540">
    <property type="entry name" value="P-loop containing nucleoside triphosphate hydrolases"/>
    <property type="match status" value="2"/>
</dbReference>
<keyword evidence="4" id="KW-0378">Hydrolase</keyword>
<dbReference type="Gene3D" id="3.40.50.300">
    <property type="entry name" value="P-loop containing nucleotide triphosphate hydrolases"/>
    <property type="match status" value="2"/>
</dbReference>
<evidence type="ECO:0000256" key="3">
    <source>
        <dbReference type="ARBA" id="ARBA00022741"/>
    </source>
</evidence>
<dbReference type="PANTHER" id="PTHR47835">
    <property type="entry name" value="HFM1, ATP DEPENDENT DNA HELICASE HOMOLOG"/>
    <property type="match status" value="1"/>
</dbReference>
<dbReference type="SUPFAM" id="SSF158702">
    <property type="entry name" value="Sec63 N-terminal domain-like"/>
    <property type="match status" value="1"/>
</dbReference>
<dbReference type="EMBL" id="CABITT030000005">
    <property type="protein sequence ID" value="VVB04251.1"/>
    <property type="molecule type" value="Genomic_DNA"/>
</dbReference>
<evidence type="ECO:0000256" key="2">
    <source>
        <dbReference type="ARBA" id="ARBA00010140"/>
    </source>
</evidence>
<dbReference type="InterPro" id="IPR004179">
    <property type="entry name" value="Sec63-dom"/>
</dbReference>
<dbReference type="AlphaFoldDB" id="A0A565BSD0"/>
<sequence length="1131" mass="128441">MDTHSLKSVSDLPGNFRSAFSFRYFNSLQSECFPLCFHSDINMVISAPTGSGKTVLFELSILRLLSKSISKEGRFLHAKGALKTVYISPSKALVQEKLRDWNQKFNSWGISCLELTGDNETYSTRNIQDADIILTTPEKFDAVSRYRVTSGGLGFFSDIALVLIDEVHLLNDPRGAALEAIVSRIKILSSNRELRSCPLASVRLLAVSATIPNIEDLAEWLKVPTAGIKRFGEEMRPVKLTTKVFGYAAAKNDFLFEKRLQNYIYDILMQYSKGKSALVFCSTRKGAQEAAQMLAQTAMTYGYSNPFIKSREQLERLREASPMCSDKQMQSYILQGVGYHNGGLCQKDRSLVEGLFLSGDIQVICTTNTLAHGINLPAHTVVIKSTQHFNKEKGHYMEYDRSTLLQMCGRAGRPPFDDTGMVIIMTRRQTVHLYENLLNGCEVVESQLLPCLIEHLTAEIVQLTVSDVTRAIEWMKCSYLYVRMKKNPENYAIKKGIPKDRVEKHLQELCLQKINELSQYQMIWTDTDGFVLKPEEPGRLMTKYYLKFDTMKYIINAPPGYSLDEALHIVCRAEEISWIQLRRNEKKTLNDVNADKEGRLRFHINDNKGKRKKRIQTREEKLFVLANDWLTGDPSIHDLSMTQDTNSICSNGSRIARCMKEYFIYKKNYKGTISSTLLAKSLYQKLWDDSPYLLKQLPGIGMVTAKALHSMGVRSFEALADADPRRIEIVTGRKYPFGNHIKESLSTLPPKVEIKVEEVECQKQGVSKLTVTLRRLSQPLQSTKRHYADMIVGSEEENFIHFHEKIRMEDFSSPYCVTVLLERPQQAKVTVKADLIFEEYIGIDLHETLLLKKANTNKINYKSENRLPHYYPPMVDVCTVDDDNPVKAGPSNRKDTKKDDMPSFKLIDDDSEEEKEPYVTMEDDDCVVINEHTVFDHIREKAKCFPSLSFLNQTSPASAKSTLKRKSLVENASPELDPLFQYDSIFGSPTNNKDIKQSAEQITSPGYTKLADNTERPYSDDKIFNYIRKRTKNSPVLATSKTEDPLTISSQEGRNAEISPYRAYGLLVSPSVKRPSIKSDAPAEILSFDISMVKRSSTSLEHNKRLFCSTVPGKSIDSDSYLGFKSIFSFL</sequence>
<keyword evidence="3" id="KW-0547">Nucleotide-binding</keyword>
<dbReference type="PANTHER" id="PTHR47835:SF3">
    <property type="entry name" value="HELICASE FOR MEIOSIS 1"/>
    <property type="match status" value="1"/>
</dbReference>
<keyword evidence="10" id="KW-0469">Meiosis</keyword>
<keyword evidence="8" id="KW-0413">Isomerase</keyword>
<protein>
    <recommendedName>
        <fullName evidence="12">DNA 3'-5' helicase</fullName>
        <ecNumber evidence="12">5.6.2.4</ecNumber>
    </recommendedName>
    <alternativeName>
        <fullName evidence="14">DNA 3'-5' helicase MER3</fullName>
    </alternativeName>
    <alternativeName>
        <fullName evidence="15">Protein ROCK-N-ROLLERS</fullName>
    </alternativeName>
</protein>
<dbReference type="InterPro" id="IPR052247">
    <property type="entry name" value="Meiotic_Crossover_Helicase"/>
</dbReference>
<dbReference type="Proteomes" id="UP000489600">
    <property type="component" value="Unassembled WGS sequence"/>
</dbReference>
<organism evidence="19 20">
    <name type="scientific">Arabis nemorensis</name>
    <dbReference type="NCBI Taxonomy" id="586526"/>
    <lineage>
        <taxon>Eukaryota</taxon>
        <taxon>Viridiplantae</taxon>
        <taxon>Streptophyta</taxon>
        <taxon>Embryophyta</taxon>
        <taxon>Tracheophyta</taxon>
        <taxon>Spermatophyta</taxon>
        <taxon>Magnoliopsida</taxon>
        <taxon>eudicotyledons</taxon>
        <taxon>Gunneridae</taxon>
        <taxon>Pentapetalae</taxon>
        <taxon>rosids</taxon>
        <taxon>malvids</taxon>
        <taxon>Brassicales</taxon>
        <taxon>Brassicaceae</taxon>
        <taxon>Arabideae</taxon>
        <taxon>Arabis</taxon>
    </lineage>
</organism>
<dbReference type="CDD" id="cd18795">
    <property type="entry name" value="SF2_C_Ski2"/>
    <property type="match status" value="1"/>
</dbReference>
<keyword evidence="6" id="KW-0067">ATP-binding</keyword>
<evidence type="ECO:0000256" key="16">
    <source>
        <dbReference type="SAM" id="MobiDB-lite"/>
    </source>
</evidence>
<dbReference type="GO" id="GO:0005634">
    <property type="term" value="C:nucleus"/>
    <property type="evidence" value="ECO:0007669"/>
    <property type="project" value="UniProtKB-SubCell"/>
</dbReference>
<dbReference type="GO" id="GO:0016787">
    <property type="term" value="F:hydrolase activity"/>
    <property type="evidence" value="ECO:0007669"/>
    <property type="project" value="UniProtKB-KW"/>
</dbReference>
<dbReference type="InterPro" id="IPR036388">
    <property type="entry name" value="WH-like_DNA-bd_sf"/>
</dbReference>
<dbReference type="GO" id="GO:0043138">
    <property type="term" value="F:3'-5' DNA helicase activity"/>
    <property type="evidence" value="ECO:0007669"/>
    <property type="project" value="UniProtKB-EC"/>
</dbReference>
<comment type="caution">
    <text evidence="19">The sequence shown here is derived from an EMBL/GenBank/DDBJ whole genome shotgun (WGS) entry which is preliminary data.</text>
</comment>
<evidence type="ECO:0000256" key="9">
    <source>
        <dbReference type="ARBA" id="ARBA00023242"/>
    </source>
</evidence>
<dbReference type="Pfam" id="PF02889">
    <property type="entry name" value="Sec63"/>
    <property type="match status" value="1"/>
</dbReference>
<feature type="region of interest" description="Disordered" evidence="16">
    <location>
        <begin position="881"/>
        <end position="917"/>
    </location>
</feature>
<reference evidence="19" key="1">
    <citation type="submission" date="2019-07" db="EMBL/GenBank/DDBJ databases">
        <authorList>
            <person name="Dittberner H."/>
        </authorList>
    </citation>
    <scope>NUCLEOTIDE SEQUENCE [LARGE SCALE GENOMIC DNA]</scope>
</reference>
<accession>A0A565BSD0</accession>
<dbReference type="Pfam" id="PF23445">
    <property type="entry name" value="WHD_SNRNP200"/>
    <property type="match status" value="1"/>
</dbReference>
<evidence type="ECO:0000313" key="20">
    <source>
        <dbReference type="Proteomes" id="UP000489600"/>
    </source>
</evidence>
<evidence type="ECO:0000256" key="6">
    <source>
        <dbReference type="ARBA" id="ARBA00022840"/>
    </source>
</evidence>
<dbReference type="InterPro" id="IPR011545">
    <property type="entry name" value="DEAD/DEAH_box_helicase_dom"/>
</dbReference>
<dbReference type="InterPro" id="IPR027417">
    <property type="entry name" value="P-loop_NTPase"/>
</dbReference>
<dbReference type="PROSITE" id="PS51194">
    <property type="entry name" value="HELICASE_CTER"/>
    <property type="match status" value="1"/>
</dbReference>
<dbReference type="InterPro" id="IPR001650">
    <property type="entry name" value="Helicase_C-like"/>
</dbReference>
<dbReference type="GO" id="GO:0005524">
    <property type="term" value="F:ATP binding"/>
    <property type="evidence" value="ECO:0007669"/>
    <property type="project" value="UniProtKB-KW"/>
</dbReference>
<dbReference type="Pfam" id="PF00270">
    <property type="entry name" value="DEAD"/>
    <property type="match status" value="1"/>
</dbReference>
<dbReference type="SMART" id="SM00973">
    <property type="entry name" value="Sec63"/>
    <property type="match status" value="1"/>
</dbReference>
<evidence type="ECO:0000313" key="19">
    <source>
        <dbReference type="EMBL" id="VVB04251.1"/>
    </source>
</evidence>
<feature type="compositionally biased region" description="Basic and acidic residues" evidence="16">
    <location>
        <begin position="892"/>
        <end position="908"/>
    </location>
</feature>
<keyword evidence="5" id="KW-0347">Helicase</keyword>
<dbReference type="CDD" id="cd18023">
    <property type="entry name" value="DEXHc_HFM1"/>
    <property type="match status" value="1"/>
</dbReference>
<evidence type="ECO:0000256" key="15">
    <source>
        <dbReference type="ARBA" id="ARBA00093653"/>
    </source>
</evidence>
<comment type="catalytic activity">
    <reaction evidence="11">
        <text>Couples ATP hydrolysis with the unwinding of duplex DNA by translocating in the 3'-5' direction.</text>
        <dbReference type="EC" id="5.6.2.4"/>
    </reaction>
</comment>
<evidence type="ECO:0000259" key="17">
    <source>
        <dbReference type="PROSITE" id="PS51192"/>
    </source>
</evidence>
<dbReference type="Pfam" id="PF00271">
    <property type="entry name" value="Helicase_C"/>
    <property type="match status" value="1"/>
</dbReference>
<evidence type="ECO:0000256" key="7">
    <source>
        <dbReference type="ARBA" id="ARBA00023125"/>
    </source>
</evidence>
<dbReference type="FunFam" id="1.10.10.10:FF:000012">
    <property type="entry name" value="U5 small nuclear ribonucleoprotein helicase"/>
    <property type="match status" value="1"/>
</dbReference>
<dbReference type="Gene3D" id="1.10.150.20">
    <property type="entry name" value="5' to 3' exonuclease, C-terminal subdomain"/>
    <property type="match status" value="1"/>
</dbReference>
<dbReference type="OrthoDB" id="5575at2759"/>
<dbReference type="Gene3D" id="1.10.10.10">
    <property type="entry name" value="Winged helix-like DNA-binding domain superfamily/Winged helix DNA-binding domain"/>
    <property type="match status" value="1"/>
</dbReference>
<proteinExistence type="inferred from homology"/>
<dbReference type="GO" id="GO:0007131">
    <property type="term" value="P:reciprocal meiotic recombination"/>
    <property type="evidence" value="ECO:0007669"/>
    <property type="project" value="UniProtKB-ARBA"/>
</dbReference>
<feature type="domain" description="Helicase C-terminal" evidence="18">
    <location>
        <begin position="263"/>
        <end position="460"/>
    </location>
</feature>
<evidence type="ECO:0000256" key="14">
    <source>
        <dbReference type="ARBA" id="ARBA00093647"/>
    </source>
</evidence>